<keyword evidence="3" id="KW-0963">Cytoplasm</keyword>
<dbReference type="Gene3D" id="2.60.120.10">
    <property type="entry name" value="Jelly Rolls"/>
    <property type="match status" value="2"/>
</dbReference>
<dbReference type="EMBL" id="BEYU01000009">
    <property type="protein sequence ID" value="GBG24960.1"/>
    <property type="molecule type" value="Genomic_DNA"/>
</dbReference>
<feature type="compositionally biased region" description="Basic and acidic residues" evidence="10">
    <location>
        <begin position="349"/>
        <end position="358"/>
    </location>
</feature>
<keyword evidence="6" id="KW-0547">Nucleotide-binding</keyword>
<evidence type="ECO:0000313" key="12">
    <source>
        <dbReference type="EMBL" id="GBG24960.1"/>
    </source>
</evidence>
<keyword evidence="4" id="KW-0479">Metal-binding</keyword>
<evidence type="ECO:0000256" key="6">
    <source>
        <dbReference type="ARBA" id="ARBA00022741"/>
    </source>
</evidence>
<comment type="subcellular location">
    <subcellularLocation>
        <location evidence="2">Cytoplasm</location>
    </subcellularLocation>
</comment>
<dbReference type="InterPro" id="IPR014710">
    <property type="entry name" value="RmlC-like_jellyroll"/>
</dbReference>
<reference evidence="12 13" key="1">
    <citation type="submission" date="2017-12" db="EMBL/GenBank/DDBJ databases">
        <title>Sequencing, de novo assembly and annotation of complete genome of a new Thraustochytrid species, strain FCC1311.</title>
        <authorList>
            <person name="Sedici K."/>
            <person name="Godart F."/>
            <person name="Aiese Cigliano R."/>
            <person name="Sanseverino W."/>
            <person name="Barakat M."/>
            <person name="Ortet P."/>
            <person name="Marechal E."/>
            <person name="Cagnac O."/>
            <person name="Amato A."/>
        </authorList>
    </citation>
    <scope>NUCLEOTIDE SEQUENCE [LARGE SCALE GENOMIC DNA]</scope>
</reference>
<dbReference type="Gene3D" id="3.60.15.10">
    <property type="entry name" value="Ribonuclease Z/Hydroxyacylglutathione hydrolase-like"/>
    <property type="match status" value="1"/>
</dbReference>
<feature type="compositionally biased region" description="Low complexity" evidence="10">
    <location>
        <begin position="859"/>
        <end position="872"/>
    </location>
</feature>
<evidence type="ECO:0000256" key="10">
    <source>
        <dbReference type="SAM" id="MobiDB-lite"/>
    </source>
</evidence>
<feature type="domain" description="Cyclic nucleotide-binding" evidence="11">
    <location>
        <begin position="687"/>
        <end position="766"/>
    </location>
</feature>
<accession>A0A2R5G1S6</accession>
<organism evidence="12 13">
    <name type="scientific">Hondaea fermentalgiana</name>
    <dbReference type="NCBI Taxonomy" id="2315210"/>
    <lineage>
        <taxon>Eukaryota</taxon>
        <taxon>Sar</taxon>
        <taxon>Stramenopiles</taxon>
        <taxon>Bigyra</taxon>
        <taxon>Labyrinthulomycetes</taxon>
        <taxon>Thraustochytrida</taxon>
        <taxon>Thraustochytriidae</taxon>
        <taxon>Hondaea</taxon>
    </lineage>
</organism>
<dbReference type="InParanoid" id="A0A2R5G1S6"/>
<evidence type="ECO:0000256" key="1">
    <source>
        <dbReference type="ARBA" id="ARBA00001946"/>
    </source>
</evidence>
<dbReference type="FunFam" id="3.60.15.10:FF:000029">
    <property type="entry name" value="Cyclic nucleotide-binding domain protein"/>
    <property type="match status" value="1"/>
</dbReference>
<dbReference type="PROSITE" id="PS50042">
    <property type="entry name" value="CNMP_BINDING_3"/>
    <property type="match status" value="2"/>
</dbReference>
<evidence type="ECO:0000256" key="5">
    <source>
        <dbReference type="ARBA" id="ARBA00022737"/>
    </source>
</evidence>
<dbReference type="SUPFAM" id="SSF51206">
    <property type="entry name" value="cAMP-binding domain-like"/>
    <property type="match status" value="2"/>
</dbReference>
<dbReference type="OrthoDB" id="421226at2759"/>
<evidence type="ECO:0000256" key="7">
    <source>
        <dbReference type="ARBA" id="ARBA00022801"/>
    </source>
</evidence>
<evidence type="ECO:0000256" key="9">
    <source>
        <dbReference type="ARBA" id="ARBA00061002"/>
    </source>
</evidence>
<keyword evidence="8" id="KW-0460">Magnesium</keyword>
<evidence type="ECO:0000313" key="13">
    <source>
        <dbReference type="Proteomes" id="UP000241890"/>
    </source>
</evidence>
<gene>
    <name evidence="12" type="ORF">FCC1311_011772</name>
</gene>
<dbReference type="Proteomes" id="UP000241890">
    <property type="component" value="Unassembled WGS sequence"/>
</dbReference>
<dbReference type="GO" id="GO:0000166">
    <property type="term" value="F:nucleotide binding"/>
    <property type="evidence" value="ECO:0007669"/>
    <property type="project" value="UniProtKB-KW"/>
</dbReference>
<dbReference type="InterPro" id="IPR036866">
    <property type="entry name" value="RibonucZ/Hydroxyglut_hydro"/>
</dbReference>
<comment type="caution">
    <text evidence="12">The sequence shown here is derived from an EMBL/GenBank/DDBJ whole genome shotgun (WGS) entry which is preliminary data.</text>
</comment>
<evidence type="ECO:0000256" key="2">
    <source>
        <dbReference type="ARBA" id="ARBA00004496"/>
    </source>
</evidence>
<comment type="similarity">
    <text evidence="9">Belongs to the metallo-beta-lactamase superfamily. cNMP phosphodiesterase family.</text>
</comment>
<dbReference type="Pfam" id="PF23023">
    <property type="entry name" value="Anti-Pycsar_Apyc1"/>
    <property type="match status" value="1"/>
</dbReference>
<sequence length="982" mass="107800">MGAAGSVPASIDSDVVIVAGNTEHGSTKISEAETKKLRGGTDIGCISSSQIEVASSSAQRNTLDGTEADDDDNDRKSVSTSTTFTRLSTQAHGGIHSALNSRQPDSDALKETMVRLPRGGVYVKTLAGAIQFGIPPDTIKDAMTLGLNVPSLFVVPHERFHLELGMNVAEIEFPAYFNFFILQKDVGVLVTEDQEHDLRTAFKETLEGPADEFLYQDDEYGKFPDEEAFAARPNLRKEIDYFKEPRNGREISCDTLIRFTRFDNAGVADLSHMGSHLGEYSLRVIDVPHEGHYVVLENGVETAKITYEMASYVPTPQALEKQFKEIVILERDMEIIGPEMECEEEETKDSDCNGHQRDSFSVPKLKPQAPNISDPDNEVYCLMNTGAFVPPQFGVTMLGSSHGFDKSGTTTGFIIWMHGHGVAVDPPPHCDAFLSMNGVSPRLVTHVVLTHCHADHDAGTFQKILKERRTTLVTTRTIYEHFLRKYSAVSGLKSSFLKNLFDFHEVSIAQPVYLLGGIFHFFYALHALPCVGFKVACGGKTLSYSADTFNDNEGFDMLEERGIISAERKRALMNFPWDCDVVLHECGVPPTHTPPSTLQNQPESVKASLYAVHIADDAAEKAGLRKAKSGFENTIVIHEKPRKTDLAIHTLQLCAKTDVFRDADIGQCIQILQLASRRTYKAGFELRGHVGGVFLIVAGGVLKVARERRSPMFLKLGDYFGEISAMTGETEEMHLTAITDVSVLEFNKFAFNQFLRACPDVRQRLLTLEKMRSQGFSGALKKNPVLCHLSFPQKTQLQSLTQTPRRLTAGEELLRCGDIGKNVFIVSLGTLIASRETCRTEIAEGAAEAVGGGDGGPTQSGDGEADEGSAAATLQPMDGTNLKKKINRGSGLPRGRGIRKRGMVELHMGGLFIPEHVLRVAVLGDVEETSDAVIETDRQTRSLKAKTDATVFEIDILGFKDFLLRNPGVQLALMKFSSGICN</sequence>
<name>A0A2R5G1S6_9STRA</name>
<dbReference type="SUPFAM" id="SSF56281">
    <property type="entry name" value="Metallo-hydrolase/oxidoreductase"/>
    <property type="match status" value="1"/>
</dbReference>
<keyword evidence="13" id="KW-1185">Reference proteome</keyword>
<dbReference type="GO" id="GO:0005829">
    <property type="term" value="C:cytosol"/>
    <property type="evidence" value="ECO:0007669"/>
    <property type="project" value="UniProtKB-ARBA"/>
</dbReference>
<feature type="region of interest" description="Disordered" evidence="10">
    <location>
        <begin position="54"/>
        <end position="81"/>
    </location>
</feature>
<evidence type="ECO:0000256" key="3">
    <source>
        <dbReference type="ARBA" id="ARBA00022490"/>
    </source>
</evidence>
<dbReference type="CDD" id="cd00038">
    <property type="entry name" value="CAP_ED"/>
    <property type="match status" value="1"/>
</dbReference>
<comment type="cofactor">
    <cofactor evidence="1">
        <name>Mg(2+)</name>
        <dbReference type="ChEBI" id="CHEBI:18420"/>
    </cofactor>
</comment>
<dbReference type="GO" id="GO:0016787">
    <property type="term" value="F:hydrolase activity"/>
    <property type="evidence" value="ECO:0007669"/>
    <property type="project" value="UniProtKB-KW"/>
</dbReference>
<dbReference type="InterPro" id="IPR000595">
    <property type="entry name" value="cNMP-bd_dom"/>
</dbReference>
<feature type="region of interest" description="Disordered" evidence="10">
    <location>
        <begin position="346"/>
        <end position="368"/>
    </location>
</feature>
<keyword evidence="5" id="KW-0677">Repeat</keyword>
<feature type="domain" description="Cyclic nucleotide-binding" evidence="11">
    <location>
        <begin position="785"/>
        <end position="831"/>
    </location>
</feature>
<dbReference type="AlphaFoldDB" id="A0A2R5G1S6"/>
<protein>
    <submittedName>
        <fullName evidence="12">cGMP-dependent 3',5'-cGMP phosphodiesterase A</fullName>
    </submittedName>
</protein>
<feature type="region of interest" description="Disordered" evidence="10">
    <location>
        <begin position="848"/>
        <end position="896"/>
    </location>
</feature>
<keyword evidence="7" id="KW-0378">Hydrolase</keyword>
<evidence type="ECO:0000259" key="11">
    <source>
        <dbReference type="PROSITE" id="PS50042"/>
    </source>
</evidence>
<dbReference type="InterPro" id="IPR018490">
    <property type="entry name" value="cNMP-bd_dom_sf"/>
</dbReference>
<evidence type="ECO:0000256" key="8">
    <source>
        <dbReference type="ARBA" id="ARBA00022842"/>
    </source>
</evidence>
<evidence type="ECO:0000256" key="4">
    <source>
        <dbReference type="ARBA" id="ARBA00022723"/>
    </source>
</evidence>
<dbReference type="GO" id="GO:0046872">
    <property type="term" value="F:metal ion binding"/>
    <property type="evidence" value="ECO:0007669"/>
    <property type="project" value="UniProtKB-KW"/>
</dbReference>
<proteinExistence type="inferred from homology"/>